<dbReference type="PANTHER" id="PTHR24223">
    <property type="entry name" value="ATP-BINDING CASSETTE SUB-FAMILY C"/>
    <property type="match status" value="1"/>
</dbReference>
<dbReference type="RefSeq" id="XP_056748707.1">
    <property type="nucleotide sequence ID" value="XM_056900039.1"/>
</dbReference>
<keyword evidence="8" id="KW-1133">Transmembrane helix</keyword>
<keyword evidence="5" id="KW-0812">Transmembrane</keyword>
<dbReference type="InterPro" id="IPR003593">
    <property type="entry name" value="AAA+_ATPase"/>
</dbReference>
<proteinExistence type="inferred from homology"/>
<organism evidence="12 13">
    <name type="scientific">Penicillium hordei</name>
    <dbReference type="NCBI Taxonomy" id="40994"/>
    <lineage>
        <taxon>Eukaryota</taxon>
        <taxon>Fungi</taxon>
        <taxon>Dikarya</taxon>
        <taxon>Ascomycota</taxon>
        <taxon>Pezizomycotina</taxon>
        <taxon>Eurotiomycetes</taxon>
        <taxon>Eurotiomycetidae</taxon>
        <taxon>Eurotiales</taxon>
        <taxon>Aspergillaceae</taxon>
        <taxon>Penicillium</taxon>
    </lineage>
</organism>
<dbReference type="Gene3D" id="3.40.50.300">
    <property type="entry name" value="P-loop containing nucleotide triphosphate hydrolases"/>
    <property type="match status" value="1"/>
</dbReference>
<dbReference type="InterPro" id="IPR027417">
    <property type="entry name" value="P-loop_NTPase"/>
</dbReference>
<evidence type="ECO:0000313" key="13">
    <source>
        <dbReference type="Proteomes" id="UP001213799"/>
    </source>
</evidence>
<dbReference type="InterPro" id="IPR050173">
    <property type="entry name" value="ABC_transporter_C-like"/>
</dbReference>
<dbReference type="Proteomes" id="UP001213799">
    <property type="component" value="Unassembled WGS sequence"/>
</dbReference>
<dbReference type="AlphaFoldDB" id="A0AAD6GUB9"/>
<dbReference type="GO" id="GO:0005524">
    <property type="term" value="F:ATP binding"/>
    <property type="evidence" value="ECO:0007669"/>
    <property type="project" value="UniProtKB-KW"/>
</dbReference>
<evidence type="ECO:0000256" key="4">
    <source>
        <dbReference type="ARBA" id="ARBA00022475"/>
    </source>
</evidence>
<dbReference type="EMBL" id="JAQJAE010000005">
    <property type="protein sequence ID" value="KAJ5592081.1"/>
    <property type="molecule type" value="Genomic_DNA"/>
</dbReference>
<comment type="caution">
    <text evidence="12">The sequence shown here is derived from an EMBL/GenBank/DDBJ whole genome shotgun (WGS) entry which is preliminary data.</text>
</comment>
<evidence type="ECO:0000256" key="10">
    <source>
        <dbReference type="ARBA" id="ARBA00023180"/>
    </source>
</evidence>
<comment type="similarity">
    <text evidence="2">Belongs to the ABC transporter superfamily. ABCC family. Conjugate transporter (TC 3.A.1.208) subfamily.</text>
</comment>
<dbReference type="Pfam" id="PF00005">
    <property type="entry name" value="ABC_tran"/>
    <property type="match status" value="1"/>
</dbReference>
<dbReference type="InterPro" id="IPR003439">
    <property type="entry name" value="ABC_transporter-like_ATP-bd"/>
</dbReference>
<dbReference type="CDD" id="cd03244">
    <property type="entry name" value="ABCC_MRP_domain2"/>
    <property type="match status" value="1"/>
</dbReference>
<keyword evidence="13" id="KW-1185">Reference proteome</keyword>
<sequence length="249" mass="27732">MTEAIEKRRILLEPYRNVHPEATTSYSAGGTLILKNINIDIKPGEKIGVCGRTGSGKSSLIMTLLRLLEVTPESTIIIDGVNITNIPRQVVRSAINAIPQDAFVLKGSIRLNASPSEKHSDEEIIDALCKVHLWALIESKEGLDVDLDVDFFSPGQKRLFCLARALLRKGRIVVVDEISSSIDIATDKVIQQVIRQEFEEVTIISIAHRLDSIVDFDRIAVLSDGQLLEFDTPQTLLNERSAFWDLYNP</sequence>
<keyword evidence="3" id="KW-0813">Transport</keyword>
<feature type="domain" description="ABC transporter" evidence="11">
    <location>
        <begin position="18"/>
        <end position="249"/>
    </location>
</feature>
<evidence type="ECO:0000256" key="5">
    <source>
        <dbReference type="ARBA" id="ARBA00022692"/>
    </source>
</evidence>
<gene>
    <name evidence="12" type="ORF">N7537_008985</name>
</gene>
<keyword evidence="4" id="KW-1003">Cell membrane</keyword>
<dbReference type="GO" id="GO:0016887">
    <property type="term" value="F:ATP hydrolysis activity"/>
    <property type="evidence" value="ECO:0007669"/>
    <property type="project" value="InterPro"/>
</dbReference>
<reference evidence="12" key="2">
    <citation type="submission" date="2023-01" db="EMBL/GenBank/DDBJ databases">
        <authorList>
            <person name="Petersen C."/>
        </authorList>
    </citation>
    <scope>NUCLEOTIDE SEQUENCE</scope>
    <source>
        <strain evidence="12">IBT 12815</strain>
    </source>
</reference>
<evidence type="ECO:0000256" key="2">
    <source>
        <dbReference type="ARBA" id="ARBA00009726"/>
    </source>
</evidence>
<comment type="subcellular location">
    <subcellularLocation>
        <location evidence="1">Cell membrane</location>
        <topology evidence="1">Multi-pass membrane protein</topology>
    </subcellularLocation>
</comment>
<protein>
    <recommendedName>
        <fullName evidence="11">ABC transporter domain-containing protein</fullName>
    </recommendedName>
</protein>
<dbReference type="PANTHER" id="PTHR24223:SF399">
    <property type="entry name" value="ABC TRANSPORTER ATNG"/>
    <property type="match status" value="1"/>
</dbReference>
<dbReference type="GeneID" id="81590281"/>
<evidence type="ECO:0000256" key="1">
    <source>
        <dbReference type="ARBA" id="ARBA00004651"/>
    </source>
</evidence>
<keyword evidence="6" id="KW-0547">Nucleotide-binding</keyword>
<evidence type="ECO:0000256" key="3">
    <source>
        <dbReference type="ARBA" id="ARBA00022448"/>
    </source>
</evidence>
<evidence type="ECO:0000259" key="11">
    <source>
        <dbReference type="PROSITE" id="PS50893"/>
    </source>
</evidence>
<dbReference type="PROSITE" id="PS00211">
    <property type="entry name" value="ABC_TRANSPORTER_1"/>
    <property type="match status" value="1"/>
</dbReference>
<dbReference type="PROSITE" id="PS50893">
    <property type="entry name" value="ABC_TRANSPORTER_2"/>
    <property type="match status" value="1"/>
</dbReference>
<dbReference type="FunFam" id="3.40.50.300:FF:002145">
    <property type="entry name" value="ABC transporter (MsbA subfamily)"/>
    <property type="match status" value="1"/>
</dbReference>
<dbReference type="SUPFAM" id="SSF52540">
    <property type="entry name" value="P-loop containing nucleoside triphosphate hydrolases"/>
    <property type="match status" value="1"/>
</dbReference>
<evidence type="ECO:0000256" key="9">
    <source>
        <dbReference type="ARBA" id="ARBA00023136"/>
    </source>
</evidence>
<evidence type="ECO:0000256" key="7">
    <source>
        <dbReference type="ARBA" id="ARBA00022840"/>
    </source>
</evidence>
<dbReference type="GO" id="GO:0042626">
    <property type="term" value="F:ATPase-coupled transmembrane transporter activity"/>
    <property type="evidence" value="ECO:0007669"/>
    <property type="project" value="TreeGrafter"/>
</dbReference>
<evidence type="ECO:0000313" key="12">
    <source>
        <dbReference type="EMBL" id="KAJ5592081.1"/>
    </source>
</evidence>
<keyword evidence="10" id="KW-0325">Glycoprotein</keyword>
<evidence type="ECO:0000256" key="8">
    <source>
        <dbReference type="ARBA" id="ARBA00022989"/>
    </source>
</evidence>
<dbReference type="GO" id="GO:0005886">
    <property type="term" value="C:plasma membrane"/>
    <property type="evidence" value="ECO:0007669"/>
    <property type="project" value="UniProtKB-SubCell"/>
</dbReference>
<accession>A0AAD6GUB9</accession>
<keyword evidence="9" id="KW-0472">Membrane</keyword>
<reference evidence="12" key="1">
    <citation type="journal article" date="2023" name="IMA Fungus">
        <title>Comparative genomic study of the Penicillium genus elucidates a diverse pangenome and 15 lateral gene transfer events.</title>
        <authorList>
            <person name="Petersen C."/>
            <person name="Sorensen T."/>
            <person name="Nielsen M.R."/>
            <person name="Sondergaard T.E."/>
            <person name="Sorensen J.L."/>
            <person name="Fitzpatrick D.A."/>
            <person name="Frisvad J.C."/>
            <person name="Nielsen K.L."/>
        </authorList>
    </citation>
    <scope>NUCLEOTIDE SEQUENCE</scope>
    <source>
        <strain evidence="12">IBT 12815</strain>
    </source>
</reference>
<name>A0AAD6GUB9_9EURO</name>
<dbReference type="SMART" id="SM00382">
    <property type="entry name" value="AAA"/>
    <property type="match status" value="1"/>
</dbReference>
<dbReference type="InterPro" id="IPR017871">
    <property type="entry name" value="ABC_transporter-like_CS"/>
</dbReference>
<keyword evidence="7" id="KW-0067">ATP-binding</keyword>
<evidence type="ECO:0000256" key="6">
    <source>
        <dbReference type="ARBA" id="ARBA00022741"/>
    </source>
</evidence>